<evidence type="ECO:0000313" key="9">
    <source>
        <dbReference type="Proteomes" id="UP001140949"/>
    </source>
</evidence>
<dbReference type="EMBL" id="JANAVB010016599">
    <property type="protein sequence ID" value="KAJ6831684.1"/>
    <property type="molecule type" value="Genomic_DNA"/>
</dbReference>
<keyword evidence="6" id="KW-0732">Signal</keyword>
<feature type="domain" description="Glycoside hydrolase family 5" evidence="7">
    <location>
        <begin position="50"/>
        <end position="383"/>
    </location>
</feature>
<comment type="similarity">
    <text evidence="2">Belongs to the glycosyl hydrolase 5 (cellulase A) family.</text>
</comment>
<dbReference type="SUPFAM" id="SSF51445">
    <property type="entry name" value="(Trans)glycosidases"/>
    <property type="match status" value="1"/>
</dbReference>
<keyword evidence="5" id="KW-0326">Glycosidase</keyword>
<dbReference type="GO" id="GO:0016985">
    <property type="term" value="F:mannan endo-1,4-beta-mannosidase activity"/>
    <property type="evidence" value="ECO:0007669"/>
    <property type="project" value="UniProtKB-EC"/>
</dbReference>
<evidence type="ECO:0000256" key="6">
    <source>
        <dbReference type="SAM" id="SignalP"/>
    </source>
</evidence>
<dbReference type="FunFam" id="3.20.20.80:FF:000012">
    <property type="entry name" value="Mannan endo-1,4-beta-mannosidase 6"/>
    <property type="match status" value="1"/>
</dbReference>
<dbReference type="EC" id="3.2.1.78" evidence="3"/>
<dbReference type="GO" id="GO:0000272">
    <property type="term" value="P:polysaccharide catabolic process"/>
    <property type="evidence" value="ECO:0007669"/>
    <property type="project" value="InterPro"/>
</dbReference>
<proteinExistence type="inferred from homology"/>
<accession>A0AAX6GT05</accession>
<dbReference type="PANTHER" id="PTHR31451">
    <property type="match status" value="1"/>
</dbReference>
<dbReference type="InterPro" id="IPR001547">
    <property type="entry name" value="Glyco_hydro_5"/>
</dbReference>
<evidence type="ECO:0000259" key="7">
    <source>
        <dbReference type="Pfam" id="PF26410"/>
    </source>
</evidence>
<gene>
    <name evidence="8" type="ORF">M6B38_347935</name>
</gene>
<dbReference type="Proteomes" id="UP001140949">
    <property type="component" value="Unassembled WGS sequence"/>
</dbReference>
<dbReference type="PANTHER" id="PTHR31451:SF46">
    <property type="entry name" value="MANNAN ENDO-1,4-BETA-MANNOSIDASE 8"/>
    <property type="match status" value="1"/>
</dbReference>
<name>A0AAX6GT05_IRIPA</name>
<dbReference type="Gene3D" id="3.20.20.80">
    <property type="entry name" value="Glycosidases"/>
    <property type="match status" value="1"/>
</dbReference>
<dbReference type="InterPro" id="IPR045053">
    <property type="entry name" value="MAN-like"/>
</dbReference>
<evidence type="ECO:0000256" key="4">
    <source>
        <dbReference type="ARBA" id="ARBA00022801"/>
    </source>
</evidence>
<sequence>MATPTSGSKAILLILLIAILQMEEGSEPTLNQFRSLAMADAADDQEWTTVEKNNTHFVASGKPFHVSGFNTYWLMSFSVDHSARAKVSDVLRQSASIGLNVCRTWAFSDGGANPLQISPSVYDEDVFKALDFVVYEARRHRMRLILSFCNNWEDYGGKAQYVKWGKEAGLDLSSDDDFFSDPTVKGYYRAHVEAILTRVNTFNGIMYKDDPTIFAWELINEPRCPSDPSGDTLQSWIEEMASYVKSIDPSHLLEIGTEGFYGSSTPEYLHLNPATYFAQVGTDFIRNHQAAGVDFASVHIYSDSWLANSVTGEHLVFVKSWMEEHMDAAEKVLNMPVVFGEFGVTSKDEKFTAKFREVFINTVYNTLWKSRMRGGSGGGCLLWQLFPEGTEHMDDGYAVVLHKCSITSKLLPDHNRRLFPSDWEERSEVESYIFHEEL</sequence>
<reference evidence="8" key="2">
    <citation type="submission" date="2023-04" db="EMBL/GenBank/DDBJ databases">
        <authorList>
            <person name="Bruccoleri R.E."/>
            <person name="Oakeley E.J."/>
            <person name="Faust A.-M."/>
            <person name="Dessus-Babus S."/>
            <person name="Altorfer M."/>
            <person name="Burckhardt D."/>
            <person name="Oertli M."/>
            <person name="Naumann U."/>
            <person name="Petersen F."/>
            <person name="Wong J."/>
        </authorList>
    </citation>
    <scope>NUCLEOTIDE SEQUENCE</scope>
    <source>
        <strain evidence="8">GSM-AAB239-AS_SAM_17_03QT</strain>
        <tissue evidence="8">Leaf</tissue>
    </source>
</reference>
<keyword evidence="9" id="KW-1185">Reference proteome</keyword>
<evidence type="ECO:0000256" key="5">
    <source>
        <dbReference type="ARBA" id="ARBA00023295"/>
    </source>
</evidence>
<evidence type="ECO:0000256" key="1">
    <source>
        <dbReference type="ARBA" id="ARBA00001678"/>
    </source>
</evidence>
<comment type="catalytic activity">
    <reaction evidence="1">
        <text>Random hydrolysis of (1-&gt;4)-beta-D-mannosidic linkages in mannans, galactomannans and glucomannans.</text>
        <dbReference type="EC" id="3.2.1.78"/>
    </reaction>
</comment>
<feature type="chain" id="PRO_5043590144" description="mannan endo-1,4-beta-mannosidase" evidence="6">
    <location>
        <begin position="26"/>
        <end position="438"/>
    </location>
</feature>
<evidence type="ECO:0000256" key="2">
    <source>
        <dbReference type="ARBA" id="ARBA00005641"/>
    </source>
</evidence>
<keyword evidence="4" id="KW-0378">Hydrolase</keyword>
<dbReference type="InterPro" id="IPR017853">
    <property type="entry name" value="GH"/>
</dbReference>
<dbReference type="AlphaFoldDB" id="A0AAX6GT05"/>
<feature type="signal peptide" evidence="6">
    <location>
        <begin position="1"/>
        <end position="25"/>
    </location>
</feature>
<protein>
    <recommendedName>
        <fullName evidence="3">mannan endo-1,4-beta-mannosidase</fullName>
        <ecNumber evidence="3">3.2.1.78</ecNumber>
    </recommendedName>
</protein>
<organism evidence="8 9">
    <name type="scientific">Iris pallida</name>
    <name type="common">Sweet iris</name>
    <dbReference type="NCBI Taxonomy" id="29817"/>
    <lineage>
        <taxon>Eukaryota</taxon>
        <taxon>Viridiplantae</taxon>
        <taxon>Streptophyta</taxon>
        <taxon>Embryophyta</taxon>
        <taxon>Tracheophyta</taxon>
        <taxon>Spermatophyta</taxon>
        <taxon>Magnoliopsida</taxon>
        <taxon>Liliopsida</taxon>
        <taxon>Asparagales</taxon>
        <taxon>Iridaceae</taxon>
        <taxon>Iridoideae</taxon>
        <taxon>Irideae</taxon>
        <taxon>Iris</taxon>
    </lineage>
</organism>
<evidence type="ECO:0000313" key="8">
    <source>
        <dbReference type="EMBL" id="KAJ6831684.1"/>
    </source>
</evidence>
<dbReference type="Pfam" id="PF26410">
    <property type="entry name" value="GH5_mannosidase"/>
    <property type="match status" value="1"/>
</dbReference>
<comment type="caution">
    <text evidence="8">The sequence shown here is derived from an EMBL/GenBank/DDBJ whole genome shotgun (WGS) entry which is preliminary data.</text>
</comment>
<evidence type="ECO:0000256" key="3">
    <source>
        <dbReference type="ARBA" id="ARBA00012706"/>
    </source>
</evidence>
<reference evidence="8" key="1">
    <citation type="journal article" date="2023" name="GigaByte">
        <title>Genome assembly of the bearded iris, Iris pallida Lam.</title>
        <authorList>
            <person name="Bruccoleri R.E."/>
            <person name="Oakeley E.J."/>
            <person name="Faust A.M.E."/>
            <person name="Altorfer M."/>
            <person name="Dessus-Babus S."/>
            <person name="Burckhardt D."/>
            <person name="Oertli M."/>
            <person name="Naumann U."/>
            <person name="Petersen F."/>
            <person name="Wong J."/>
        </authorList>
    </citation>
    <scope>NUCLEOTIDE SEQUENCE</scope>
    <source>
        <strain evidence="8">GSM-AAB239-AS_SAM_17_03QT</strain>
    </source>
</reference>